<keyword evidence="3" id="KW-1185">Reference proteome</keyword>
<reference evidence="2" key="1">
    <citation type="submission" date="2024-05" db="EMBL/GenBank/DDBJ databases">
        <title>Whole genome shotgun sequence of Streptomyces daghestanicus NBRC 12762.</title>
        <authorList>
            <person name="Komaki H."/>
            <person name="Tamura T."/>
        </authorList>
    </citation>
    <scope>NUCLEOTIDE SEQUENCE</scope>
    <source>
        <strain evidence="2">NBRC 12762</strain>
    </source>
</reference>
<sequence>MRRAGVSGQQQAGRGDGGGDGGPDVTLGGAWAFEHGDLAAAGGRGGADGTRGTRGTGTTYSELLNTLNSRFNLGPDMPNGKGPWGSWQWETGTIRPSSDAGCSGCGPTAD</sequence>
<dbReference type="EMBL" id="BNDX01000010">
    <property type="protein sequence ID" value="GHI32666.1"/>
    <property type="molecule type" value="Genomic_DNA"/>
</dbReference>
<feature type="region of interest" description="Disordered" evidence="1">
    <location>
        <begin position="1"/>
        <end position="29"/>
    </location>
</feature>
<gene>
    <name evidence="2" type="ORF">Sdagh_43960</name>
</gene>
<organism evidence="2 3">
    <name type="scientific">Streptomyces daghestanicus</name>
    <dbReference type="NCBI Taxonomy" id="66885"/>
    <lineage>
        <taxon>Bacteria</taxon>
        <taxon>Bacillati</taxon>
        <taxon>Actinomycetota</taxon>
        <taxon>Actinomycetes</taxon>
        <taxon>Kitasatosporales</taxon>
        <taxon>Streptomycetaceae</taxon>
        <taxon>Streptomyces</taxon>
    </lineage>
</organism>
<evidence type="ECO:0000313" key="3">
    <source>
        <dbReference type="Proteomes" id="UP001052655"/>
    </source>
</evidence>
<dbReference type="Proteomes" id="UP001052655">
    <property type="component" value="Unassembled WGS sequence"/>
</dbReference>
<proteinExistence type="predicted"/>
<name>A0ABQ3Q5Z0_9ACTN</name>
<accession>A0ABQ3Q5Z0</accession>
<protein>
    <submittedName>
        <fullName evidence="2">Uncharacterized protein</fullName>
    </submittedName>
</protein>
<comment type="caution">
    <text evidence="2">The sequence shown here is derived from an EMBL/GenBank/DDBJ whole genome shotgun (WGS) entry which is preliminary data.</text>
</comment>
<feature type="region of interest" description="Disordered" evidence="1">
    <location>
        <begin position="90"/>
        <end position="110"/>
    </location>
</feature>
<evidence type="ECO:0000256" key="1">
    <source>
        <dbReference type="SAM" id="MobiDB-lite"/>
    </source>
</evidence>
<evidence type="ECO:0000313" key="2">
    <source>
        <dbReference type="EMBL" id="GHI32666.1"/>
    </source>
</evidence>